<name>G2XX44_BOTF4</name>
<evidence type="ECO:0000313" key="2">
    <source>
        <dbReference type="Proteomes" id="UP000008177"/>
    </source>
</evidence>
<proteinExistence type="predicted"/>
<dbReference type="STRING" id="999810.G2XX44"/>
<dbReference type="Proteomes" id="UP000008177">
    <property type="component" value="Unplaced contigs"/>
</dbReference>
<dbReference type="OrthoDB" id="2157530at2759"/>
<dbReference type="EMBL" id="FQ790275">
    <property type="protein sequence ID" value="CCD45122.1"/>
    <property type="molecule type" value="Genomic_DNA"/>
</dbReference>
<organism evidence="1 2">
    <name type="scientific">Botryotinia fuckeliana (strain T4)</name>
    <name type="common">Noble rot fungus</name>
    <name type="synonym">Botrytis cinerea</name>
    <dbReference type="NCBI Taxonomy" id="999810"/>
    <lineage>
        <taxon>Eukaryota</taxon>
        <taxon>Fungi</taxon>
        <taxon>Dikarya</taxon>
        <taxon>Ascomycota</taxon>
        <taxon>Pezizomycotina</taxon>
        <taxon>Leotiomycetes</taxon>
        <taxon>Helotiales</taxon>
        <taxon>Sclerotiniaceae</taxon>
        <taxon>Botrytis</taxon>
    </lineage>
</organism>
<dbReference type="AlphaFoldDB" id="G2XX44"/>
<dbReference type="InParanoid" id="G2XX44"/>
<evidence type="ECO:0000313" key="1">
    <source>
        <dbReference type="EMBL" id="CCD45122.1"/>
    </source>
</evidence>
<sequence>MLYKNFSKESCYHGAALPLVSSFTQSAKLPLAHKNPERVDMIQHPKRGFSLSDPANLFAEDAEWFSCRTFKGAYKDWKLDVQPDYKFHEKHLERELGCIFHHVKSGHPPRLILVDFKEEIPGGYVKILDDEVGLYAQFDRKAPIKIRYEMTRELVLREHRSNRHSIIGQAIVVGRCVTSSATIGPWFDLQLDVRDALNLTIPWAQCPTYQKKIFL</sequence>
<protein>
    <submittedName>
        <fullName evidence="1">Uncharacterized protein</fullName>
    </submittedName>
</protein>
<reference evidence="2" key="1">
    <citation type="journal article" date="2011" name="PLoS Genet.">
        <title>Genomic analysis of the necrotrophic fungal pathogens Sclerotinia sclerotiorum and Botrytis cinerea.</title>
        <authorList>
            <person name="Amselem J."/>
            <person name="Cuomo C.A."/>
            <person name="van Kan J.A."/>
            <person name="Viaud M."/>
            <person name="Benito E.P."/>
            <person name="Couloux A."/>
            <person name="Coutinho P.M."/>
            <person name="de Vries R.P."/>
            <person name="Dyer P.S."/>
            <person name="Fillinger S."/>
            <person name="Fournier E."/>
            <person name="Gout L."/>
            <person name="Hahn M."/>
            <person name="Kohn L."/>
            <person name="Lapalu N."/>
            <person name="Plummer K.M."/>
            <person name="Pradier J.M."/>
            <person name="Quevillon E."/>
            <person name="Sharon A."/>
            <person name="Simon A."/>
            <person name="ten Have A."/>
            <person name="Tudzynski B."/>
            <person name="Tudzynski P."/>
            <person name="Wincker P."/>
            <person name="Andrew M."/>
            <person name="Anthouard V."/>
            <person name="Beever R.E."/>
            <person name="Beffa R."/>
            <person name="Benoit I."/>
            <person name="Bouzid O."/>
            <person name="Brault B."/>
            <person name="Chen Z."/>
            <person name="Choquer M."/>
            <person name="Collemare J."/>
            <person name="Cotton P."/>
            <person name="Danchin E.G."/>
            <person name="Da Silva C."/>
            <person name="Gautier A."/>
            <person name="Giraud C."/>
            <person name="Giraud T."/>
            <person name="Gonzalez C."/>
            <person name="Grossetete S."/>
            <person name="Guldener U."/>
            <person name="Henrissat B."/>
            <person name="Howlett B.J."/>
            <person name="Kodira C."/>
            <person name="Kretschmer M."/>
            <person name="Lappartient A."/>
            <person name="Leroch M."/>
            <person name="Levis C."/>
            <person name="Mauceli E."/>
            <person name="Neuveglise C."/>
            <person name="Oeser B."/>
            <person name="Pearson M."/>
            <person name="Poulain J."/>
            <person name="Poussereau N."/>
            <person name="Quesneville H."/>
            <person name="Rascle C."/>
            <person name="Schumacher J."/>
            <person name="Segurens B."/>
            <person name="Sexton A."/>
            <person name="Silva E."/>
            <person name="Sirven C."/>
            <person name="Soanes D.M."/>
            <person name="Talbot N.J."/>
            <person name="Templeton M."/>
            <person name="Yandava C."/>
            <person name="Yarden O."/>
            <person name="Zeng Q."/>
            <person name="Rollins J.A."/>
            <person name="Lebrun M.H."/>
            <person name="Dickman M."/>
        </authorList>
    </citation>
    <scope>NUCLEOTIDE SEQUENCE [LARGE SCALE GENOMIC DNA]</scope>
    <source>
        <strain evidence="2">T4</strain>
    </source>
</reference>
<dbReference type="HOGENOM" id="CLU_1283083_0_0_1"/>
<gene>
    <name evidence="1" type="ORF">BofuT4_P008390.1</name>
</gene>
<accession>G2XX44</accession>